<dbReference type="InterPro" id="IPR031993">
    <property type="entry name" value="DUF4789"/>
</dbReference>
<reference evidence="3" key="1">
    <citation type="submission" date="2021-06" db="EMBL/GenBank/DDBJ databases">
        <authorList>
            <person name="Hodson N. C."/>
            <person name="Mongue J. A."/>
            <person name="Jaron S. K."/>
        </authorList>
    </citation>
    <scope>NUCLEOTIDE SEQUENCE</scope>
</reference>
<keyword evidence="4" id="KW-1185">Reference proteome</keyword>
<dbReference type="Pfam" id="PF16033">
    <property type="entry name" value="DUF4789"/>
    <property type="match status" value="1"/>
</dbReference>
<sequence length="295" mass="33219">MVSILILTAFAEGEKAWGAQTSKLCRQYGNEPGVYRFDNQTRSCYQVGRKGPCGELMVFYADPNSPDYGQCDCDISKRCNRHMLYWPSTNRCYFTYEQGPCSPQNWLVFGRNLKPACEPDLCTAVQTEFDDELGDQSFWIYHKNECVLTGTEGHCQLPNEKLIVNGFSRQVAPFCSAITYVCKIPEVPSLVCAPGQKWHSLEGCSLWNPNAIQHSPHIHGHHGGHHGHKHNHNGRSWDQNGEKNAPAIPTPPTTSSTPRYPGIPTSTPRTLPDNRRPDPIYNGAHRGQLHNHRHN</sequence>
<accession>A0A8J2PZJ4</accession>
<dbReference type="Proteomes" id="UP000708208">
    <property type="component" value="Unassembled WGS sequence"/>
</dbReference>
<dbReference type="PANTHER" id="PTHR21177">
    <property type="entry name" value="IP06524P-RELATED"/>
    <property type="match status" value="1"/>
</dbReference>
<organism evidence="3 4">
    <name type="scientific">Allacma fusca</name>
    <dbReference type="NCBI Taxonomy" id="39272"/>
    <lineage>
        <taxon>Eukaryota</taxon>
        <taxon>Metazoa</taxon>
        <taxon>Ecdysozoa</taxon>
        <taxon>Arthropoda</taxon>
        <taxon>Hexapoda</taxon>
        <taxon>Collembola</taxon>
        <taxon>Symphypleona</taxon>
        <taxon>Sminthuridae</taxon>
        <taxon>Allacma</taxon>
    </lineage>
</organism>
<dbReference type="OrthoDB" id="6328618at2759"/>
<feature type="region of interest" description="Disordered" evidence="1">
    <location>
        <begin position="215"/>
        <end position="295"/>
    </location>
</feature>
<feature type="compositionally biased region" description="Basic residues" evidence="1">
    <location>
        <begin position="216"/>
        <end position="233"/>
    </location>
</feature>
<evidence type="ECO:0000256" key="1">
    <source>
        <dbReference type="SAM" id="MobiDB-lite"/>
    </source>
</evidence>
<evidence type="ECO:0000313" key="3">
    <source>
        <dbReference type="EMBL" id="CAG7827790.1"/>
    </source>
</evidence>
<dbReference type="AlphaFoldDB" id="A0A8J2PZJ4"/>
<protein>
    <recommendedName>
        <fullName evidence="2">DUF4789 domain-containing protein</fullName>
    </recommendedName>
</protein>
<dbReference type="EMBL" id="CAJVCH010544870">
    <property type="protein sequence ID" value="CAG7827790.1"/>
    <property type="molecule type" value="Genomic_DNA"/>
</dbReference>
<evidence type="ECO:0000313" key="4">
    <source>
        <dbReference type="Proteomes" id="UP000708208"/>
    </source>
</evidence>
<evidence type="ECO:0000259" key="2">
    <source>
        <dbReference type="Pfam" id="PF16033"/>
    </source>
</evidence>
<feature type="domain" description="DUF4789" evidence="2">
    <location>
        <begin position="52"/>
        <end position="155"/>
    </location>
</feature>
<comment type="caution">
    <text evidence="3">The sequence shown here is derived from an EMBL/GenBank/DDBJ whole genome shotgun (WGS) entry which is preliminary data.</text>
</comment>
<name>A0A8J2PZJ4_9HEXA</name>
<gene>
    <name evidence="3" type="ORF">AFUS01_LOCUS37753</name>
</gene>
<proteinExistence type="predicted"/>